<sequence>MKRMARRVSGGVIAAIGVVGVLLFCCVGGGLMVAGGMALQSRVSALGSACDGQPVPTAAAYTPGAASRATVMQRGMGGGWSAQFGRLRSEWASDTTETTAIVVCLDDEVERLAERCDYEGGMVANRYTYDQHVRIVVAQTAMPLIDTVIAGGDAPLCPEVLTGEAGSSYRYDGPHVSEATATFEALLRPILGG</sequence>
<keyword evidence="2" id="KW-1185">Reference proteome</keyword>
<proteinExistence type="predicted"/>
<dbReference type="AlphaFoldDB" id="A0A0F6YF90"/>
<dbReference type="STRING" id="927083.DB32_000515"/>
<protein>
    <submittedName>
        <fullName evidence="1">Uncharacterized protein</fullName>
    </submittedName>
</protein>
<organism evidence="1 2">
    <name type="scientific">Sandaracinus amylolyticus</name>
    <dbReference type="NCBI Taxonomy" id="927083"/>
    <lineage>
        <taxon>Bacteria</taxon>
        <taxon>Pseudomonadati</taxon>
        <taxon>Myxococcota</taxon>
        <taxon>Polyangia</taxon>
        <taxon>Polyangiales</taxon>
        <taxon>Sandaracinaceae</taxon>
        <taxon>Sandaracinus</taxon>
    </lineage>
</organism>
<reference evidence="1 2" key="1">
    <citation type="submission" date="2015-03" db="EMBL/GenBank/DDBJ databases">
        <title>Genome assembly of Sandaracinus amylolyticus DSM 53668.</title>
        <authorList>
            <person name="Sharma G."/>
            <person name="Subramanian S."/>
        </authorList>
    </citation>
    <scope>NUCLEOTIDE SEQUENCE [LARGE SCALE GENOMIC DNA]</scope>
    <source>
        <strain evidence="1 2">DSM 53668</strain>
    </source>
</reference>
<dbReference type="EMBL" id="CP011125">
    <property type="protein sequence ID" value="AKF03366.1"/>
    <property type="molecule type" value="Genomic_DNA"/>
</dbReference>
<name>A0A0F6YF90_9BACT</name>
<dbReference type="Proteomes" id="UP000034883">
    <property type="component" value="Chromosome"/>
</dbReference>
<evidence type="ECO:0000313" key="2">
    <source>
        <dbReference type="Proteomes" id="UP000034883"/>
    </source>
</evidence>
<accession>A0A0F6YF90</accession>
<gene>
    <name evidence="1" type="ORF">DB32_000515</name>
</gene>
<evidence type="ECO:0000313" key="1">
    <source>
        <dbReference type="EMBL" id="AKF03366.1"/>
    </source>
</evidence>
<dbReference type="KEGG" id="samy:DB32_000515"/>